<protein>
    <recommendedName>
        <fullName evidence="4">Solute-binding protein family 3/N-terminal domain-containing protein</fullName>
    </recommendedName>
</protein>
<feature type="transmembrane region" description="Helical" evidence="1">
    <location>
        <begin position="20"/>
        <end position="38"/>
    </location>
</feature>
<evidence type="ECO:0008006" key="4">
    <source>
        <dbReference type="Google" id="ProtNLM"/>
    </source>
</evidence>
<gene>
    <name evidence="2" type="ORF">O4H49_04640</name>
</gene>
<reference evidence="2" key="1">
    <citation type="submission" date="2022-12" db="EMBL/GenBank/DDBJ databases">
        <title>Bacterial isolates from different developmental stages of Nematostella vectensis.</title>
        <authorList>
            <person name="Fraune S."/>
        </authorList>
    </citation>
    <scope>NUCLEOTIDE SEQUENCE</scope>
    <source>
        <strain evidence="2">G21630-S1</strain>
    </source>
</reference>
<evidence type="ECO:0000313" key="2">
    <source>
        <dbReference type="EMBL" id="MCZ4280053.1"/>
    </source>
</evidence>
<accession>A0ABT4LG23</accession>
<proteinExistence type="predicted"/>
<keyword evidence="1" id="KW-0472">Membrane</keyword>
<dbReference type="RefSeq" id="WP_269422246.1">
    <property type="nucleotide sequence ID" value="NZ_JAPWGY010000001.1"/>
</dbReference>
<dbReference type="EMBL" id="JAPWGY010000001">
    <property type="protein sequence ID" value="MCZ4280053.1"/>
    <property type="molecule type" value="Genomic_DNA"/>
</dbReference>
<evidence type="ECO:0000256" key="1">
    <source>
        <dbReference type="SAM" id="Phobius"/>
    </source>
</evidence>
<keyword evidence="1" id="KW-1133">Transmembrane helix</keyword>
<dbReference type="SUPFAM" id="SSF53850">
    <property type="entry name" value="Periplasmic binding protein-like II"/>
    <property type="match status" value="1"/>
</dbReference>
<sequence length="294" mass="32398">MGFRQIKVALVSGPLSFATLIRVFYLIILSVLAATLFISPLQAKDILPVVGQAGKAGSPPTLIFSTYEVRDEETGQLMAQLDALVREATARVGWVAEVMPLPFRRSIRAANSGAADGHYPRIEGVEDDYQNLVRVDSPLLWGEVVALTFDPAIRISDWGSLRHYSVGYPADWVIFYSRAGDYGHPAPVELESNILKMLKARRFQVALVWKELFRISSDQNQGEASGLTVTPLEQRNAYLYLHKKHGALAPLLAAVLDDMHRDGSFEVLCPFCKAPTQDSSQAGGYLIPPFIPSL</sequence>
<organism evidence="2 3">
    <name type="scientific">Kiloniella laminariae</name>
    <dbReference type="NCBI Taxonomy" id="454162"/>
    <lineage>
        <taxon>Bacteria</taxon>
        <taxon>Pseudomonadati</taxon>
        <taxon>Pseudomonadota</taxon>
        <taxon>Alphaproteobacteria</taxon>
        <taxon>Rhodospirillales</taxon>
        <taxon>Kiloniellaceae</taxon>
        <taxon>Kiloniella</taxon>
    </lineage>
</organism>
<evidence type="ECO:0000313" key="3">
    <source>
        <dbReference type="Proteomes" id="UP001069802"/>
    </source>
</evidence>
<comment type="caution">
    <text evidence="2">The sequence shown here is derived from an EMBL/GenBank/DDBJ whole genome shotgun (WGS) entry which is preliminary data.</text>
</comment>
<keyword evidence="1" id="KW-0812">Transmembrane</keyword>
<keyword evidence="3" id="KW-1185">Reference proteome</keyword>
<dbReference type="Proteomes" id="UP001069802">
    <property type="component" value="Unassembled WGS sequence"/>
</dbReference>
<name>A0ABT4LG23_9PROT</name>